<dbReference type="PIRSF" id="PIRSF000883">
    <property type="entry name" value="Pesterase_MJ0912"/>
    <property type="match status" value="1"/>
</dbReference>
<dbReference type="PANTHER" id="PTHR42850:SF2">
    <property type="entry name" value="BLL5683 PROTEIN"/>
    <property type="match status" value="1"/>
</dbReference>
<dbReference type="Pfam" id="PF12850">
    <property type="entry name" value="Metallophos_2"/>
    <property type="match status" value="1"/>
</dbReference>
<dbReference type="GO" id="GO:0005737">
    <property type="term" value="C:cytoplasm"/>
    <property type="evidence" value="ECO:0007669"/>
    <property type="project" value="TreeGrafter"/>
</dbReference>
<dbReference type="InterPro" id="IPR029052">
    <property type="entry name" value="Metallo-depent_PP-like"/>
</dbReference>
<gene>
    <name evidence="3" type="ORF">ABXS70_04815</name>
</gene>
<reference evidence="3" key="1">
    <citation type="submission" date="2024-05" db="EMBL/GenBank/DDBJ databases">
        <title>Draft genome assemblies of 36 bacteria isolated from hibernating arctic ground squirrels.</title>
        <authorList>
            <person name="McKee H."/>
            <person name="Mullen L."/>
            <person name="Drown D.M."/>
            <person name="Duddleston K.N."/>
        </authorList>
    </citation>
    <scope>NUCLEOTIDE SEQUENCE</scope>
    <source>
        <strain evidence="3">AN1007</strain>
    </source>
</reference>
<dbReference type="RefSeq" id="WP_366294259.1">
    <property type="nucleotide sequence ID" value="NZ_CP159992.1"/>
</dbReference>
<dbReference type="EMBL" id="CP159992">
    <property type="protein sequence ID" value="XCP96040.1"/>
    <property type="molecule type" value="Genomic_DNA"/>
</dbReference>
<dbReference type="Gene3D" id="3.60.21.10">
    <property type="match status" value="1"/>
</dbReference>
<comment type="similarity">
    <text evidence="1">Belongs to the metallophosphoesterase superfamily. YfcE family.</text>
</comment>
<dbReference type="GO" id="GO:0016791">
    <property type="term" value="F:phosphatase activity"/>
    <property type="evidence" value="ECO:0007669"/>
    <property type="project" value="TreeGrafter"/>
</dbReference>
<evidence type="ECO:0000313" key="3">
    <source>
        <dbReference type="EMBL" id="XCP96040.1"/>
    </source>
</evidence>
<sequence>MKLAIISDIHGNAAALEQVLEDIFNKNISEVIVLGDLVFRGPEPQKVLNMLRGTSALVLKGNTDEWIIRGIKKDEVPETDYEIMNLERLWTLDQITEEDIEYLDSLPTELSLNISETLSLHGFHATPKDLFEVVLPSESTDVFRAKIMTNPQASIYAYAHTHHPLLRYIDGKCIINPGGVGYTFDGFTQSSYAIAEEENGQLRVSIERVKYDVDRVVNMYEELGYPNAALMKHVLLHGIHPYEVKLKYKGTISHVV</sequence>
<dbReference type="SUPFAM" id="SSF56300">
    <property type="entry name" value="Metallo-dependent phosphatases"/>
    <property type="match status" value="1"/>
</dbReference>
<evidence type="ECO:0000259" key="2">
    <source>
        <dbReference type="Pfam" id="PF12850"/>
    </source>
</evidence>
<dbReference type="InterPro" id="IPR050126">
    <property type="entry name" value="Ap4A_hydrolase"/>
</dbReference>
<feature type="domain" description="Calcineurin-like phosphoesterase" evidence="2">
    <location>
        <begin position="1"/>
        <end position="199"/>
    </location>
</feature>
<protein>
    <submittedName>
        <fullName evidence="3">Metallophosphoesterase family protein</fullName>
    </submittedName>
</protein>
<proteinExistence type="inferred from homology"/>
<evidence type="ECO:0000256" key="1">
    <source>
        <dbReference type="ARBA" id="ARBA00008950"/>
    </source>
</evidence>
<name>A0AAU8NGH2_9BACL</name>
<organism evidence="3">
    <name type="scientific">Paenibacillus sp. AN1007</name>
    <dbReference type="NCBI Taxonomy" id="3151385"/>
    <lineage>
        <taxon>Bacteria</taxon>
        <taxon>Bacillati</taxon>
        <taxon>Bacillota</taxon>
        <taxon>Bacilli</taxon>
        <taxon>Bacillales</taxon>
        <taxon>Paenibacillaceae</taxon>
        <taxon>Paenibacillus</taxon>
    </lineage>
</organism>
<dbReference type="InterPro" id="IPR011152">
    <property type="entry name" value="Pesterase_MJ0912"/>
</dbReference>
<dbReference type="PANTHER" id="PTHR42850">
    <property type="entry name" value="METALLOPHOSPHOESTERASE"/>
    <property type="match status" value="1"/>
</dbReference>
<accession>A0AAU8NGH2</accession>
<dbReference type="InterPro" id="IPR024654">
    <property type="entry name" value="Calcineurin-like_PHP_lpxH"/>
</dbReference>
<dbReference type="AlphaFoldDB" id="A0AAU8NGH2"/>